<keyword evidence="2" id="KW-1185">Reference proteome</keyword>
<gene>
    <name evidence="1" type="ordered locus">AM1_4626</name>
</gene>
<dbReference type="Proteomes" id="UP000000268">
    <property type="component" value="Chromosome"/>
</dbReference>
<name>B0C0A8_ACAM1</name>
<dbReference type="HOGENOM" id="CLU_2662584_0_0_3"/>
<proteinExistence type="predicted"/>
<dbReference type="AlphaFoldDB" id="B0C0A8"/>
<evidence type="ECO:0000313" key="2">
    <source>
        <dbReference type="Proteomes" id="UP000000268"/>
    </source>
</evidence>
<organism evidence="1 2">
    <name type="scientific">Acaryochloris marina (strain MBIC 11017)</name>
    <dbReference type="NCBI Taxonomy" id="329726"/>
    <lineage>
        <taxon>Bacteria</taxon>
        <taxon>Bacillati</taxon>
        <taxon>Cyanobacteriota</taxon>
        <taxon>Cyanophyceae</taxon>
        <taxon>Acaryochloridales</taxon>
        <taxon>Acaryochloridaceae</taxon>
        <taxon>Acaryochloris</taxon>
    </lineage>
</organism>
<dbReference type="EMBL" id="CP000828">
    <property type="protein sequence ID" value="ABW29600.1"/>
    <property type="molecule type" value="Genomic_DNA"/>
</dbReference>
<protein>
    <submittedName>
        <fullName evidence="1">Uncharacterized protein</fullName>
    </submittedName>
</protein>
<dbReference type="KEGG" id="amr:AM1_4626"/>
<sequence length="75" mass="8952">MPTVSPGFFATQNAAEDFFKAGRQHLEHEIKQLEQRQSQRPEKILQVDDNTKLNEKELENWDSLRPQYQLQQRIK</sequence>
<accession>B0C0A8</accession>
<reference evidence="1 2" key="1">
    <citation type="journal article" date="2008" name="Proc. Natl. Acad. Sci. U.S.A.">
        <title>Niche adaptation and genome expansion in the chlorophyll d-producing cyanobacterium Acaryochloris marina.</title>
        <authorList>
            <person name="Swingley W.D."/>
            <person name="Chen M."/>
            <person name="Cheung P.C."/>
            <person name="Conrad A.L."/>
            <person name="Dejesa L.C."/>
            <person name="Hao J."/>
            <person name="Honchak B.M."/>
            <person name="Karbach L.E."/>
            <person name="Kurdoglu A."/>
            <person name="Lahiri S."/>
            <person name="Mastrian S.D."/>
            <person name="Miyashita H."/>
            <person name="Page L."/>
            <person name="Ramakrishna P."/>
            <person name="Satoh S."/>
            <person name="Sattley W.M."/>
            <person name="Shimada Y."/>
            <person name="Taylor H.L."/>
            <person name="Tomo T."/>
            <person name="Tsuchiya T."/>
            <person name="Wang Z.T."/>
            <person name="Raymond J."/>
            <person name="Mimuro M."/>
            <person name="Blankenship R.E."/>
            <person name="Touchman J.W."/>
        </authorList>
    </citation>
    <scope>NUCLEOTIDE SEQUENCE [LARGE SCALE GENOMIC DNA]</scope>
    <source>
        <strain evidence="2">MBIC 11017</strain>
    </source>
</reference>
<evidence type="ECO:0000313" key="1">
    <source>
        <dbReference type="EMBL" id="ABW29600.1"/>
    </source>
</evidence>